<gene>
    <name evidence="2" type="ORF">Pan97_48570</name>
</gene>
<reference evidence="3" key="1">
    <citation type="submission" date="2019-02" db="EMBL/GenBank/DDBJ databases">
        <title>Deep-cultivation of Planctomycetes and their phenomic and genomic characterization uncovers novel biology.</title>
        <authorList>
            <person name="Wiegand S."/>
            <person name="Jogler M."/>
            <person name="Boedeker C."/>
            <person name="Pinto D."/>
            <person name="Vollmers J."/>
            <person name="Rivas-Marin E."/>
            <person name="Kohn T."/>
            <person name="Peeters S.H."/>
            <person name="Heuer A."/>
            <person name="Rast P."/>
            <person name="Oberbeckmann S."/>
            <person name="Bunk B."/>
            <person name="Jeske O."/>
            <person name="Meyerdierks A."/>
            <person name="Storesund J.E."/>
            <person name="Kallscheuer N."/>
            <person name="Luecker S."/>
            <person name="Lage O.M."/>
            <person name="Pohl T."/>
            <person name="Merkel B.J."/>
            <person name="Hornburger P."/>
            <person name="Mueller R.-W."/>
            <person name="Bruemmer F."/>
            <person name="Labrenz M."/>
            <person name="Spormann A.M."/>
            <person name="Op den Camp H."/>
            <person name="Overmann J."/>
            <person name="Amann R."/>
            <person name="Jetten M.S.M."/>
            <person name="Mascher T."/>
            <person name="Medema M.H."/>
            <person name="Devos D.P."/>
            <person name="Kaster A.-K."/>
            <person name="Ovreas L."/>
            <person name="Rohde M."/>
            <person name="Galperin M.Y."/>
            <person name="Jogler C."/>
        </authorList>
    </citation>
    <scope>NUCLEOTIDE SEQUENCE [LARGE SCALE GENOMIC DNA]</scope>
    <source>
        <strain evidence="3">Pan97</strain>
    </source>
</reference>
<proteinExistence type="predicted"/>
<feature type="region of interest" description="Disordered" evidence="1">
    <location>
        <begin position="1"/>
        <end position="58"/>
    </location>
</feature>
<evidence type="ECO:0000313" key="3">
    <source>
        <dbReference type="Proteomes" id="UP000318626"/>
    </source>
</evidence>
<sequence>MTTPENADQSNEPSAHLDQGGSESDQGATPDLDMGIQHITAGFDKGDLNTKSDNKKPE</sequence>
<accession>A0A518CEW8</accession>
<dbReference type="KEGG" id="bvo:Pan97_48570"/>
<keyword evidence="3" id="KW-1185">Reference proteome</keyword>
<feature type="compositionally biased region" description="Basic and acidic residues" evidence="1">
    <location>
        <begin position="44"/>
        <end position="58"/>
    </location>
</feature>
<evidence type="ECO:0000256" key="1">
    <source>
        <dbReference type="SAM" id="MobiDB-lite"/>
    </source>
</evidence>
<name>A0A518CEW8_9BACT</name>
<dbReference type="EMBL" id="CP036289">
    <property type="protein sequence ID" value="QDU77778.1"/>
    <property type="molecule type" value="Genomic_DNA"/>
</dbReference>
<protein>
    <submittedName>
        <fullName evidence="2">Uncharacterized protein</fullName>
    </submittedName>
</protein>
<dbReference type="AlphaFoldDB" id="A0A518CEW8"/>
<evidence type="ECO:0000313" key="2">
    <source>
        <dbReference type="EMBL" id="QDU77778.1"/>
    </source>
</evidence>
<feature type="compositionally biased region" description="Polar residues" evidence="1">
    <location>
        <begin position="1"/>
        <end position="13"/>
    </location>
</feature>
<organism evidence="2 3">
    <name type="scientific">Bremerella volcania</name>
    <dbReference type="NCBI Taxonomy" id="2527984"/>
    <lineage>
        <taxon>Bacteria</taxon>
        <taxon>Pseudomonadati</taxon>
        <taxon>Planctomycetota</taxon>
        <taxon>Planctomycetia</taxon>
        <taxon>Pirellulales</taxon>
        <taxon>Pirellulaceae</taxon>
        <taxon>Bremerella</taxon>
    </lineage>
</organism>
<dbReference type="RefSeq" id="WP_165698936.1">
    <property type="nucleotide sequence ID" value="NZ_CP036289.1"/>
</dbReference>
<dbReference type="Proteomes" id="UP000318626">
    <property type="component" value="Chromosome"/>
</dbReference>